<feature type="compositionally biased region" description="Basic and acidic residues" evidence="1">
    <location>
        <begin position="245"/>
        <end position="254"/>
    </location>
</feature>
<protein>
    <submittedName>
        <fullName evidence="2">Uncharacterized protein</fullName>
    </submittedName>
</protein>
<feature type="compositionally biased region" description="Basic and acidic residues" evidence="1">
    <location>
        <begin position="284"/>
        <end position="307"/>
    </location>
</feature>
<evidence type="ECO:0000313" key="2">
    <source>
        <dbReference type="EMBL" id="OHA14646.1"/>
    </source>
</evidence>
<feature type="region of interest" description="Disordered" evidence="1">
    <location>
        <begin position="245"/>
        <end position="269"/>
    </location>
</feature>
<comment type="caution">
    <text evidence="2">The sequence shown here is derived from an EMBL/GenBank/DDBJ whole genome shotgun (WGS) entry which is preliminary data.</text>
</comment>
<feature type="region of interest" description="Disordered" evidence="1">
    <location>
        <begin position="283"/>
        <end position="326"/>
    </location>
</feature>
<dbReference type="Proteomes" id="UP000177171">
    <property type="component" value="Unassembled WGS sequence"/>
</dbReference>
<dbReference type="EMBL" id="MHQY01000005">
    <property type="protein sequence ID" value="OHA14646.1"/>
    <property type="molecule type" value="Genomic_DNA"/>
</dbReference>
<reference evidence="2 3" key="1">
    <citation type="journal article" date="2016" name="Nat. Commun.">
        <title>Thousands of microbial genomes shed light on interconnected biogeochemical processes in an aquifer system.</title>
        <authorList>
            <person name="Anantharaman K."/>
            <person name="Brown C.T."/>
            <person name="Hug L.A."/>
            <person name="Sharon I."/>
            <person name="Castelle C.J."/>
            <person name="Probst A.J."/>
            <person name="Thomas B.C."/>
            <person name="Singh A."/>
            <person name="Wilkins M.J."/>
            <person name="Karaoz U."/>
            <person name="Brodie E.L."/>
            <person name="Williams K.H."/>
            <person name="Hubbard S.S."/>
            <person name="Banfield J.F."/>
        </authorList>
    </citation>
    <scope>NUCLEOTIDE SEQUENCE [LARGE SCALE GENOMIC DNA]</scope>
</reference>
<name>A0A1G2LSP3_9BACT</name>
<evidence type="ECO:0000256" key="1">
    <source>
        <dbReference type="SAM" id="MobiDB-lite"/>
    </source>
</evidence>
<gene>
    <name evidence="2" type="ORF">A3G49_05705</name>
</gene>
<evidence type="ECO:0000313" key="3">
    <source>
        <dbReference type="Proteomes" id="UP000177171"/>
    </source>
</evidence>
<sequence>MKPEILAQVMTAMGLDPMKKAYAVAMISGVVGDPLVRTDEEILKAIPDVVAYAKEHASASSGRGDGFKVEWADERLADLFFSDNRPGEWDVLTYSNKGPHKIKSLARLELHAKGRPVDSAVMAEIVAHVTGLYARRNDGAVEECKGCTVKHTFQPYSENRVRQEWEDGRLKSEAVMTHAKFENSPLYGKPMTTGSFVRNPSTGEYDAVCDRLKYKMLEPKFEPVVEKGPDGKELTITIRGEVKPKFAREADPRNPGKTRTKTVKVSEGADFRDRGAVASVMAAVERKSQDSETVDKYRPAPRQERGQHNRGNFNRPRFPGAERRSR</sequence>
<accession>A0A1G2LSP3</accession>
<organism evidence="2 3">
    <name type="scientific">Candidatus Sungbacteria bacterium RIFCSPLOWO2_12_FULL_41_11</name>
    <dbReference type="NCBI Taxonomy" id="1802286"/>
    <lineage>
        <taxon>Bacteria</taxon>
        <taxon>Candidatus Sungiibacteriota</taxon>
    </lineage>
</organism>
<proteinExistence type="predicted"/>
<dbReference type="AlphaFoldDB" id="A0A1G2LSP3"/>